<dbReference type="Pfam" id="PF00176">
    <property type="entry name" value="SNF2-rel_dom"/>
    <property type="match status" value="1"/>
</dbReference>
<keyword evidence="4" id="KW-1185">Reference proteome</keyword>
<feature type="domain" description="Helicase ATP-binding" evidence="2">
    <location>
        <begin position="61"/>
        <end position="249"/>
    </location>
</feature>
<dbReference type="InterPro" id="IPR000330">
    <property type="entry name" value="SNF2_N"/>
</dbReference>
<dbReference type="EMBL" id="LT960614">
    <property type="protein sequence ID" value="SON54241.1"/>
    <property type="molecule type" value="Genomic_DNA"/>
</dbReference>
<dbReference type="SMART" id="SM00487">
    <property type="entry name" value="DEXDc"/>
    <property type="match status" value="1"/>
</dbReference>
<dbReference type="Gene3D" id="3.40.50.300">
    <property type="entry name" value="P-loop containing nucleotide triphosphate hydrolases"/>
    <property type="match status" value="2"/>
</dbReference>
<sequence length="523" mass="59202">MLCSIDDSPLASLLSTVLQVSETPSVETPLSAFLEQLLGIAPPASGLRPESMLRSYQRYLADRIVTMPYLLGAAEMSLGKTAAALTGARRLMKKRLTWRTIIIAPLTVAEETWPTELAEWEHLADATFTVVCGSEAQRLAALKRDAEFTIINRENLPWLWETIGQDRGWRWKILIYDEASRLKGFVHRTPGKRKDPKTGAVVKRKPTLTEFGVVARGRKHCERVVELSGTPSPNGIIDLGGPIYILDKGERLGPSKAAFHRRFFDTNEFSHKVTPKPGAKDEVMSRIKDVMIALRAEDYIDLPPQVFNPIYVRLAPKHMQQYKAFERTLVAEAYDVEAVTKGVLTNKLLQFANGGLYRTDERIYPPIRETIPVHDAKLRALESIVEEAAGQNILLAYSFQFDRERIRKKFPKVVFFDEDKNFVKKWNAGKIQLGAAHPASMAHGLNLQHGGHIQVWFGLTWSLELWDQFNRRLARPGQLNHSVFIHVIMAKGTMDEIQYEKLQQKGVNQDEIMDAVRIRLTDG</sequence>
<dbReference type="GO" id="GO:0031297">
    <property type="term" value="P:replication fork processing"/>
    <property type="evidence" value="ECO:0007669"/>
    <property type="project" value="TreeGrafter"/>
</dbReference>
<keyword evidence="1" id="KW-0378">Hydrolase</keyword>
<dbReference type="SUPFAM" id="SSF52540">
    <property type="entry name" value="P-loop containing nucleoside triphosphate hydrolases"/>
    <property type="match status" value="2"/>
</dbReference>
<evidence type="ECO:0000256" key="1">
    <source>
        <dbReference type="ARBA" id="ARBA00022801"/>
    </source>
</evidence>
<reference evidence="4" key="1">
    <citation type="submission" date="2017-09" db="EMBL/GenBank/DDBJ databases">
        <title>Genome sequence of Nannocystis excedens DSM 71.</title>
        <authorList>
            <person name="Blom J."/>
        </authorList>
    </citation>
    <scope>NUCLEOTIDE SEQUENCE [LARGE SCALE GENOMIC DNA]</scope>
    <source>
        <strain evidence="4">type strain: E19</strain>
    </source>
</reference>
<evidence type="ECO:0000313" key="3">
    <source>
        <dbReference type="EMBL" id="SON54241.1"/>
    </source>
</evidence>
<proteinExistence type="predicted"/>
<organism evidence="3 4">
    <name type="scientific">Hartmannibacter diazotrophicus</name>
    <dbReference type="NCBI Taxonomy" id="1482074"/>
    <lineage>
        <taxon>Bacteria</taxon>
        <taxon>Pseudomonadati</taxon>
        <taxon>Pseudomonadota</taxon>
        <taxon>Alphaproteobacteria</taxon>
        <taxon>Hyphomicrobiales</taxon>
        <taxon>Pleomorphomonadaceae</taxon>
        <taxon>Hartmannibacter</taxon>
    </lineage>
</organism>
<accession>A0A2C9D387</accession>
<dbReference type="Proteomes" id="UP000223606">
    <property type="component" value="Chromosome 1"/>
</dbReference>
<evidence type="ECO:0000313" key="4">
    <source>
        <dbReference type="Proteomes" id="UP000223606"/>
    </source>
</evidence>
<evidence type="ECO:0000259" key="2">
    <source>
        <dbReference type="PROSITE" id="PS51192"/>
    </source>
</evidence>
<dbReference type="PANTHER" id="PTHR45766:SF6">
    <property type="entry name" value="SWI_SNF-RELATED MATRIX-ASSOCIATED ACTIN-DEPENDENT REGULATOR OF CHROMATIN SUBFAMILY A-LIKE PROTEIN 1"/>
    <property type="match status" value="1"/>
</dbReference>
<dbReference type="PROSITE" id="PS51192">
    <property type="entry name" value="HELICASE_ATP_BIND_1"/>
    <property type="match status" value="1"/>
</dbReference>
<gene>
    <name evidence="3" type="ORF">HDIA_0700</name>
</gene>
<dbReference type="PANTHER" id="PTHR45766">
    <property type="entry name" value="DNA ANNEALING HELICASE AND ENDONUCLEASE ZRANB3 FAMILY MEMBER"/>
    <property type="match status" value="1"/>
</dbReference>
<dbReference type="AlphaFoldDB" id="A0A2C9D387"/>
<dbReference type="GO" id="GO:0016787">
    <property type="term" value="F:hydrolase activity"/>
    <property type="evidence" value="ECO:0007669"/>
    <property type="project" value="UniProtKB-KW"/>
</dbReference>
<dbReference type="InterPro" id="IPR027417">
    <property type="entry name" value="P-loop_NTPase"/>
</dbReference>
<dbReference type="InterPro" id="IPR014001">
    <property type="entry name" value="Helicase_ATP-bd"/>
</dbReference>
<dbReference type="GO" id="GO:0005524">
    <property type="term" value="F:ATP binding"/>
    <property type="evidence" value="ECO:0007669"/>
    <property type="project" value="InterPro"/>
</dbReference>
<dbReference type="GO" id="GO:0006281">
    <property type="term" value="P:DNA repair"/>
    <property type="evidence" value="ECO:0007669"/>
    <property type="project" value="TreeGrafter"/>
</dbReference>
<dbReference type="KEGG" id="hdi:HDIA_0700"/>
<name>A0A2C9D387_9HYPH</name>
<protein>
    <recommendedName>
        <fullName evidence="2">Helicase ATP-binding domain-containing protein</fullName>
    </recommendedName>
</protein>